<dbReference type="EMBL" id="GL883094">
    <property type="protein sequence ID" value="EGG10628.1"/>
    <property type="molecule type" value="Genomic_DNA"/>
</dbReference>
<keyword evidence="2" id="KW-0732">Signal</keyword>
<dbReference type="InParanoid" id="F4RA16"/>
<dbReference type="AlphaFoldDB" id="F4RA16"/>
<dbReference type="HOGENOM" id="CLU_1321445_0_0_1"/>
<protein>
    <submittedName>
        <fullName evidence="3">Secreted protein</fullName>
    </submittedName>
</protein>
<evidence type="ECO:0000256" key="2">
    <source>
        <dbReference type="SAM" id="SignalP"/>
    </source>
</evidence>
<evidence type="ECO:0000256" key="1">
    <source>
        <dbReference type="SAM" id="MobiDB-lite"/>
    </source>
</evidence>
<dbReference type="RefSeq" id="XP_007406097.1">
    <property type="nucleotide sequence ID" value="XM_007406035.1"/>
</dbReference>
<gene>
    <name evidence="3" type="ORF">MELLADRAFT_76896</name>
</gene>
<feature type="signal peptide" evidence="2">
    <location>
        <begin position="1"/>
        <end position="19"/>
    </location>
</feature>
<dbReference type="KEGG" id="mlr:MELLADRAFT_76896"/>
<feature type="region of interest" description="Disordered" evidence="1">
    <location>
        <begin position="141"/>
        <end position="163"/>
    </location>
</feature>
<organism evidence="4">
    <name type="scientific">Melampsora larici-populina (strain 98AG31 / pathotype 3-4-7)</name>
    <name type="common">Poplar leaf rust fungus</name>
    <dbReference type="NCBI Taxonomy" id="747676"/>
    <lineage>
        <taxon>Eukaryota</taxon>
        <taxon>Fungi</taxon>
        <taxon>Dikarya</taxon>
        <taxon>Basidiomycota</taxon>
        <taxon>Pucciniomycotina</taxon>
        <taxon>Pucciniomycetes</taxon>
        <taxon>Pucciniales</taxon>
        <taxon>Melampsoraceae</taxon>
        <taxon>Melampsora</taxon>
    </lineage>
</organism>
<dbReference type="VEuPathDB" id="FungiDB:MELLADRAFT_76896"/>
<feature type="region of interest" description="Disordered" evidence="1">
    <location>
        <begin position="24"/>
        <end position="51"/>
    </location>
</feature>
<name>F4RA16_MELLP</name>
<reference evidence="4" key="1">
    <citation type="journal article" date="2011" name="Proc. Natl. Acad. Sci. U.S.A.">
        <title>Obligate biotrophy features unraveled by the genomic analysis of rust fungi.</title>
        <authorList>
            <person name="Duplessis S."/>
            <person name="Cuomo C.A."/>
            <person name="Lin Y.-C."/>
            <person name="Aerts A."/>
            <person name="Tisserant E."/>
            <person name="Veneault-Fourrey C."/>
            <person name="Joly D.L."/>
            <person name="Hacquard S."/>
            <person name="Amselem J."/>
            <person name="Cantarel B.L."/>
            <person name="Chiu R."/>
            <person name="Coutinho P.M."/>
            <person name="Feau N."/>
            <person name="Field M."/>
            <person name="Frey P."/>
            <person name="Gelhaye E."/>
            <person name="Goldberg J."/>
            <person name="Grabherr M.G."/>
            <person name="Kodira C.D."/>
            <person name="Kohler A."/>
            <person name="Kuees U."/>
            <person name="Lindquist E.A."/>
            <person name="Lucas S.M."/>
            <person name="Mago R."/>
            <person name="Mauceli E."/>
            <person name="Morin E."/>
            <person name="Murat C."/>
            <person name="Pangilinan J.L."/>
            <person name="Park R."/>
            <person name="Pearson M."/>
            <person name="Quesneville H."/>
            <person name="Rouhier N."/>
            <person name="Sakthikumar S."/>
            <person name="Salamov A.A."/>
            <person name="Schmutz J."/>
            <person name="Selles B."/>
            <person name="Shapiro H."/>
            <person name="Tanguay P."/>
            <person name="Tuskan G.A."/>
            <person name="Henrissat B."/>
            <person name="Van de Peer Y."/>
            <person name="Rouze P."/>
            <person name="Ellis J.G."/>
            <person name="Dodds P.N."/>
            <person name="Schein J.E."/>
            <person name="Zhong S."/>
            <person name="Hamelin R.C."/>
            <person name="Grigoriev I.V."/>
            <person name="Szabo L.J."/>
            <person name="Martin F."/>
        </authorList>
    </citation>
    <scope>NUCLEOTIDE SEQUENCE [LARGE SCALE GENOMIC DNA]</scope>
    <source>
        <strain evidence="4">98AG31 / pathotype 3-4-7</strain>
    </source>
</reference>
<feature type="chain" id="PRO_5003321457" evidence="2">
    <location>
        <begin position="20"/>
        <end position="199"/>
    </location>
</feature>
<proteinExistence type="predicted"/>
<dbReference type="Proteomes" id="UP000001072">
    <property type="component" value="Unassembled WGS sequence"/>
</dbReference>
<accession>F4RA16</accession>
<sequence length="199" mass="20222">MFSSAAALSAFLLLPAVLGQNLTTDSSTTSNTTTTTTSGTPPSTATGSGTPFTVPTVTGTTCGTAQQNFNQCVTKVGKDISNCPPTDNVCLCQTYANIAACYNACPDLQDGATYKDQSLQYCATAKISPPSVYNQTSPVVNTTTSTTPMTTPATTTSTNTSSSPVASASAFARSSDASSFGFSSALFGITTGLCTILFV</sequence>
<dbReference type="OrthoDB" id="2507140at2759"/>
<keyword evidence="4" id="KW-1185">Reference proteome</keyword>
<dbReference type="GeneID" id="18932856"/>
<evidence type="ECO:0000313" key="3">
    <source>
        <dbReference type="EMBL" id="EGG10628.1"/>
    </source>
</evidence>
<evidence type="ECO:0000313" key="4">
    <source>
        <dbReference type="Proteomes" id="UP000001072"/>
    </source>
</evidence>